<dbReference type="CDD" id="cd02440">
    <property type="entry name" value="AdoMet_MTases"/>
    <property type="match status" value="1"/>
</dbReference>
<gene>
    <name evidence="2" type="ORF">ON753_21545</name>
</gene>
<dbReference type="InterPro" id="IPR029063">
    <property type="entry name" value="SAM-dependent_MTases_sf"/>
</dbReference>
<dbReference type="Gene3D" id="3.40.50.150">
    <property type="entry name" value="Vaccinia Virus protein VP39"/>
    <property type="match status" value="1"/>
</dbReference>
<evidence type="ECO:0000259" key="1">
    <source>
        <dbReference type="Pfam" id="PF08241"/>
    </source>
</evidence>
<dbReference type="SUPFAM" id="SSF53335">
    <property type="entry name" value="S-adenosyl-L-methionine-dependent methyltransferases"/>
    <property type="match status" value="1"/>
</dbReference>
<organism evidence="2 3">
    <name type="scientific">Roseibium salinum</name>
    <dbReference type="NCBI Taxonomy" id="1604349"/>
    <lineage>
        <taxon>Bacteria</taxon>
        <taxon>Pseudomonadati</taxon>
        <taxon>Pseudomonadota</taxon>
        <taxon>Alphaproteobacteria</taxon>
        <taxon>Hyphomicrobiales</taxon>
        <taxon>Stappiaceae</taxon>
        <taxon>Roseibium</taxon>
    </lineage>
</organism>
<name>A0ABT3R6Q6_9HYPH</name>
<proteinExistence type="predicted"/>
<comment type="caution">
    <text evidence="2">The sequence shown here is derived from an EMBL/GenBank/DDBJ whole genome shotgun (WGS) entry which is preliminary data.</text>
</comment>
<dbReference type="InterPro" id="IPR013216">
    <property type="entry name" value="Methyltransf_11"/>
</dbReference>
<protein>
    <submittedName>
        <fullName evidence="2">Class I SAM-dependent methyltransferase</fullName>
    </submittedName>
</protein>
<keyword evidence="3" id="KW-1185">Reference proteome</keyword>
<dbReference type="Proteomes" id="UP001300261">
    <property type="component" value="Unassembled WGS sequence"/>
</dbReference>
<sequence length="265" mass="29620">MYLDVVHLRAFYDLPLGRLLRGLIGTPIRKMWPDLTGQSLLGVGYAGPFMRPYLDQVERAICAMPAPQGAVHWPRERHASACALVEDAALPFPDVFFDRIMLVHVLDHSSDPEAVLREAWRVLAPGGRLIAVVPNRRGLWAHSELSPFGYGRPYSGGQLKELFKNCQFNILDDKEALFMPPTKARFILRAARTWEGIGRRIWPAFGGVLIVEAEKVVYQSLPVNGKKSRFRVPRPVFIPEGVATGLKPVRRVHGASPRRPCAGVD</sequence>
<feature type="domain" description="Methyltransferase type 11" evidence="1">
    <location>
        <begin position="46"/>
        <end position="130"/>
    </location>
</feature>
<evidence type="ECO:0000313" key="2">
    <source>
        <dbReference type="EMBL" id="MCX2724923.1"/>
    </source>
</evidence>
<dbReference type="GO" id="GO:0032259">
    <property type="term" value="P:methylation"/>
    <property type="evidence" value="ECO:0007669"/>
    <property type="project" value="UniProtKB-KW"/>
</dbReference>
<dbReference type="EMBL" id="JAPEVI010000003">
    <property type="protein sequence ID" value="MCX2724923.1"/>
    <property type="molecule type" value="Genomic_DNA"/>
</dbReference>
<evidence type="ECO:0000313" key="3">
    <source>
        <dbReference type="Proteomes" id="UP001300261"/>
    </source>
</evidence>
<keyword evidence="2" id="KW-0489">Methyltransferase</keyword>
<accession>A0ABT3R6Q6</accession>
<keyword evidence="2" id="KW-0808">Transferase</keyword>
<dbReference type="GO" id="GO:0008168">
    <property type="term" value="F:methyltransferase activity"/>
    <property type="evidence" value="ECO:0007669"/>
    <property type="project" value="UniProtKB-KW"/>
</dbReference>
<dbReference type="Pfam" id="PF08241">
    <property type="entry name" value="Methyltransf_11"/>
    <property type="match status" value="1"/>
</dbReference>
<dbReference type="RefSeq" id="WP_265965322.1">
    <property type="nucleotide sequence ID" value="NZ_JAPEVI010000003.1"/>
</dbReference>
<reference evidence="2 3" key="1">
    <citation type="journal article" date="2016" name="Int. J. Syst. Evol. Microbiol.">
        <title>Labrenzia salina sp. nov., isolated from the rhizosphere of the halophyte Arthrocnemum macrostachyum.</title>
        <authorList>
            <person name="Camacho M."/>
            <person name="Redondo-Gomez S."/>
            <person name="Rodriguez-Llorente I."/>
            <person name="Rohde M."/>
            <person name="Sproer C."/>
            <person name="Schumann P."/>
            <person name="Klenk H.P."/>
            <person name="Montero-Calasanz M.D.C."/>
        </authorList>
    </citation>
    <scope>NUCLEOTIDE SEQUENCE [LARGE SCALE GENOMIC DNA]</scope>
    <source>
        <strain evidence="2 3">DSM 29163</strain>
    </source>
</reference>